<organism evidence="2 3">
    <name type="scientific">Jeotgalibacillus soli</name>
    <dbReference type="NCBI Taxonomy" id="889306"/>
    <lineage>
        <taxon>Bacteria</taxon>
        <taxon>Bacillati</taxon>
        <taxon>Bacillota</taxon>
        <taxon>Bacilli</taxon>
        <taxon>Bacillales</taxon>
        <taxon>Caryophanaceae</taxon>
        <taxon>Jeotgalibacillus</taxon>
    </lineage>
</organism>
<protein>
    <submittedName>
        <fullName evidence="2">Uncharacterized protein</fullName>
    </submittedName>
</protein>
<accession>A0A0C2VN00</accession>
<evidence type="ECO:0000256" key="1">
    <source>
        <dbReference type="SAM" id="Phobius"/>
    </source>
</evidence>
<dbReference type="OrthoDB" id="2991597at2"/>
<proteinExistence type="predicted"/>
<keyword evidence="1" id="KW-0472">Membrane</keyword>
<dbReference type="STRING" id="889306.KP78_29220"/>
<gene>
    <name evidence="2" type="ORF">KP78_29220</name>
</gene>
<reference evidence="2 3" key="1">
    <citation type="submission" date="2015-01" db="EMBL/GenBank/DDBJ databases">
        <title>Genome sequencing of Jeotgalibacillus soli.</title>
        <authorList>
            <person name="Goh K.M."/>
            <person name="Chan K.-G."/>
            <person name="Yaakop A.S."/>
            <person name="Ee R."/>
            <person name="Gan H.M."/>
            <person name="Chan C.S."/>
        </authorList>
    </citation>
    <scope>NUCLEOTIDE SEQUENCE [LARGE SCALE GENOMIC DNA]</scope>
    <source>
        <strain evidence="2 3">P9</strain>
    </source>
</reference>
<evidence type="ECO:0000313" key="3">
    <source>
        <dbReference type="Proteomes" id="UP000031938"/>
    </source>
</evidence>
<evidence type="ECO:0000313" key="2">
    <source>
        <dbReference type="EMBL" id="KIL45378.1"/>
    </source>
</evidence>
<dbReference type="Proteomes" id="UP000031938">
    <property type="component" value="Unassembled WGS sequence"/>
</dbReference>
<keyword evidence="1" id="KW-1133">Transmembrane helix</keyword>
<feature type="transmembrane region" description="Helical" evidence="1">
    <location>
        <begin position="65"/>
        <end position="84"/>
    </location>
</feature>
<sequence length="85" mass="9487">MSNSNVYNLCCRYQGKVVRIQDRNGRVHVGEITRVSRDRVWIRPVRNQGGYGYGWYGYGYGYGGFGYGIALGAITGIALAAALFW</sequence>
<dbReference type="PATRIC" id="fig|889306.3.peg.2935"/>
<comment type="caution">
    <text evidence="2">The sequence shown here is derived from an EMBL/GenBank/DDBJ whole genome shotgun (WGS) entry which is preliminary data.</text>
</comment>
<dbReference type="EMBL" id="JXRP01000018">
    <property type="protein sequence ID" value="KIL45378.1"/>
    <property type="molecule type" value="Genomic_DNA"/>
</dbReference>
<keyword evidence="1" id="KW-0812">Transmembrane</keyword>
<name>A0A0C2VN00_9BACL</name>
<dbReference type="RefSeq" id="WP_041089701.1">
    <property type="nucleotide sequence ID" value="NZ_JXRP01000018.1"/>
</dbReference>
<dbReference type="AlphaFoldDB" id="A0A0C2VN00"/>
<keyword evidence="3" id="KW-1185">Reference proteome</keyword>